<evidence type="ECO:0000313" key="3">
    <source>
        <dbReference type="EMBL" id="KAH0573356.1"/>
    </source>
</evidence>
<dbReference type="InterPro" id="IPR013087">
    <property type="entry name" value="Znf_C2H2_type"/>
</dbReference>
<gene>
    <name evidence="2" type="ORF">SS50377_15043</name>
    <name evidence="3" type="ORF">SS50377_25476</name>
</gene>
<organism evidence="2">
    <name type="scientific">Spironucleus salmonicida</name>
    <dbReference type="NCBI Taxonomy" id="348837"/>
    <lineage>
        <taxon>Eukaryota</taxon>
        <taxon>Metamonada</taxon>
        <taxon>Diplomonadida</taxon>
        <taxon>Hexamitidae</taxon>
        <taxon>Hexamitinae</taxon>
        <taxon>Spironucleus</taxon>
    </lineage>
</organism>
<proteinExistence type="predicted"/>
<name>V6LW30_9EUKA</name>
<dbReference type="OrthoDB" id="429841at2759"/>
<dbReference type="EMBL" id="KI546101">
    <property type="protein sequence ID" value="EST45024.1"/>
    <property type="molecule type" value="Genomic_DNA"/>
</dbReference>
<accession>V6LW30</accession>
<dbReference type="PROSITE" id="PS00028">
    <property type="entry name" value="ZINC_FINGER_C2H2_1"/>
    <property type="match status" value="2"/>
</dbReference>
<evidence type="ECO:0000313" key="2">
    <source>
        <dbReference type="EMBL" id="EST45024.1"/>
    </source>
</evidence>
<dbReference type="SMART" id="SM00355">
    <property type="entry name" value="ZnF_C2H2"/>
    <property type="match status" value="2"/>
</dbReference>
<dbReference type="Pfam" id="PF12874">
    <property type="entry name" value="zf-met"/>
    <property type="match status" value="1"/>
</dbReference>
<sequence>MYSLETSDSQSSNFSKQTLRKTDVSNIIKITFPVPCTLCKSKFDSRSEQLSHYRSESHLAKLIITVREHSQEFFGPQKPRSRFIDDVQKVYLECDDSFSQQCSQLIFLCADCNVEFNTENGYLAHLRSKRHFKSSFQQAEIEVKQEKVIIEFECIE</sequence>
<dbReference type="VEuPathDB" id="GiardiaDB:SS50377_25476"/>
<feature type="domain" description="C2H2-type" evidence="1">
    <location>
        <begin position="36"/>
        <end position="58"/>
    </location>
</feature>
<dbReference type="EMBL" id="AUWU02000005">
    <property type="protein sequence ID" value="KAH0573356.1"/>
    <property type="molecule type" value="Genomic_DNA"/>
</dbReference>
<dbReference type="AlphaFoldDB" id="V6LW30"/>
<reference evidence="2 3" key="1">
    <citation type="journal article" date="2014" name="PLoS Genet.">
        <title>The Genome of Spironucleus salmonicida Highlights a Fish Pathogen Adapted to Fluctuating Environments.</title>
        <authorList>
            <person name="Xu F."/>
            <person name="Jerlstrom-Hultqvist J."/>
            <person name="Einarsson E."/>
            <person name="Astvaldsson A."/>
            <person name="Svard S.G."/>
            <person name="Andersson J.O."/>
        </authorList>
    </citation>
    <scope>NUCLEOTIDE SEQUENCE</scope>
    <source>
        <strain evidence="3">ATCC 50377</strain>
    </source>
</reference>
<dbReference type="Proteomes" id="UP000018208">
    <property type="component" value="Unassembled WGS sequence"/>
</dbReference>
<dbReference type="InterPro" id="IPR036236">
    <property type="entry name" value="Znf_C2H2_sf"/>
</dbReference>
<protein>
    <submittedName>
        <fullName evidence="2">C2H2-type zinc finger domain-containing protein</fullName>
    </submittedName>
</protein>
<dbReference type="SUPFAM" id="SSF57667">
    <property type="entry name" value="beta-beta-alpha zinc fingers"/>
    <property type="match status" value="1"/>
</dbReference>
<keyword evidence="4" id="KW-1185">Reference proteome</keyword>
<feature type="domain" description="C2H2-type" evidence="1">
    <location>
        <begin position="109"/>
        <end position="131"/>
    </location>
</feature>
<evidence type="ECO:0000313" key="4">
    <source>
        <dbReference type="Proteomes" id="UP000018208"/>
    </source>
</evidence>
<dbReference type="Gene3D" id="3.30.160.60">
    <property type="entry name" value="Classic Zinc Finger"/>
    <property type="match status" value="1"/>
</dbReference>
<evidence type="ECO:0000259" key="1">
    <source>
        <dbReference type="PROSITE" id="PS00028"/>
    </source>
</evidence>
<reference evidence="3" key="2">
    <citation type="submission" date="2020-12" db="EMBL/GenBank/DDBJ databases">
        <title>New Spironucleus salmonicida genome in near-complete chromosomes.</title>
        <authorList>
            <person name="Xu F."/>
            <person name="Kurt Z."/>
            <person name="Jimenez-Gonzalez A."/>
            <person name="Astvaldsson A."/>
            <person name="Andersson J.O."/>
            <person name="Svard S.G."/>
        </authorList>
    </citation>
    <scope>NUCLEOTIDE SEQUENCE</scope>
    <source>
        <strain evidence="3">ATCC 50377</strain>
    </source>
</reference>